<evidence type="ECO:0000256" key="8">
    <source>
        <dbReference type="ARBA" id="ARBA00022777"/>
    </source>
</evidence>
<evidence type="ECO:0000259" key="12">
    <source>
        <dbReference type="SMART" id="SM00387"/>
    </source>
</evidence>
<keyword evidence="5" id="KW-0597">Phosphoprotein</keyword>
<name>A0A5E7ERX7_PSEFL</name>
<reference evidence="13 14" key="1">
    <citation type="submission" date="2019-09" db="EMBL/GenBank/DDBJ databases">
        <authorList>
            <person name="Chandra G."/>
            <person name="Truman W A."/>
        </authorList>
    </citation>
    <scope>NUCLEOTIDE SEQUENCE [LARGE SCALE GENOMIC DNA]</scope>
    <source>
        <strain evidence="13">PS833</strain>
    </source>
</reference>
<keyword evidence="10" id="KW-0902">Two-component regulatory system</keyword>
<keyword evidence="6" id="KW-0808">Transferase</keyword>
<sequence>MSKIEISDLMERYRSISRTIQNDIQNCSRVVNTVIIRDELASKTSADLRTTIDILDNMKEAWGNFSSWMLAITLDNLDEARTNCAPGVIDIRSKLVRSKKKIEKELRLKRLDINIELDDQAFINTYIPYFEQVLDLLIGNAAKYSTEGGSIDINYSRSANSNGISVVISSIGPMVEKFEIPFLCNDGYRGEKAKKSTSQGQGKGLYIADKICKLIYAKLSFTANPRSNFEVSGIPYANFEAQIFLPDDVESESPLKL</sequence>
<dbReference type="GO" id="GO:0000155">
    <property type="term" value="F:phosphorelay sensor kinase activity"/>
    <property type="evidence" value="ECO:0007669"/>
    <property type="project" value="TreeGrafter"/>
</dbReference>
<evidence type="ECO:0000256" key="6">
    <source>
        <dbReference type="ARBA" id="ARBA00022679"/>
    </source>
</evidence>
<evidence type="ECO:0000256" key="3">
    <source>
        <dbReference type="ARBA" id="ARBA00012438"/>
    </source>
</evidence>
<dbReference type="AlphaFoldDB" id="A0A5E7ERX7"/>
<dbReference type="InterPro" id="IPR003594">
    <property type="entry name" value="HATPase_dom"/>
</dbReference>
<dbReference type="InterPro" id="IPR050398">
    <property type="entry name" value="HssS/ArlS-like"/>
</dbReference>
<dbReference type="GO" id="GO:0005524">
    <property type="term" value="F:ATP binding"/>
    <property type="evidence" value="ECO:0007669"/>
    <property type="project" value="UniProtKB-KW"/>
</dbReference>
<dbReference type="GO" id="GO:0005886">
    <property type="term" value="C:plasma membrane"/>
    <property type="evidence" value="ECO:0007669"/>
    <property type="project" value="UniProtKB-SubCell"/>
</dbReference>
<accession>A0A5E7ERX7</accession>
<organism evidence="13 14">
    <name type="scientific">Pseudomonas fluorescens</name>
    <dbReference type="NCBI Taxonomy" id="294"/>
    <lineage>
        <taxon>Bacteria</taxon>
        <taxon>Pseudomonadati</taxon>
        <taxon>Pseudomonadota</taxon>
        <taxon>Gammaproteobacteria</taxon>
        <taxon>Pseudomonadales</taxon>
        <taxon>Pseudomonadaceae</taxon>
        <taxon>Pseudomonas</taxon>
    </lineage>
</organism>
<evidence type="ECO:0000256" key="5">
    <source>
        <dbReference type="ARBA" id="ARBA00022553"/>
    </source>
</evidence>
<keyword evidence="4" id="KW-1003">Cell membrane</keyword>
<evidence type="ECO:0000256" key="4">
    <source>
        <dbReference type="ARBA" id="ARBA00022475"/>
    </source>
</evidence>
<dbReference type="OrthoDB" id="9804645at2"/>
<dbReference type="EC" id="2.7.13.3" evidence="3"/>
<dbReference type="InterPro" id="IPR036890">
    <property type="entry name" value="HATPase_C_sf"/>
</dbReference>
<dbReference type="SUPFAM" id="SSF55874">
    <property type="entry name" value="ATPase domain of HSP90 chaperone/DNA topoisomerase II/histidine kinase"/>
    <property type="match status" value="1"/>
</dbReference>
<keyword evidence="11" id="KW-0472">Membrane</keyword>
<protein>
    <recommendedName>
        <fullName evidence="3">histidine kinase</fullName>
        <ecNumber evidence="3">2.7.13.3</ecNumber>
    </recommendedName>
</protein>
<dbReference type="EMBL" id="CABVHU010000014">
    <property type="protein sequence ID" value="VVO29047.1"/>
    <property type="molecule type" value="Genomic_DNA"/>
</dbReference>
<keyword evidence="8" id="KW-0418">Kinase</keyword>
<proteinExistence type="predicted"/>
<feature type="domain" description="Histidine kinase/HSP90-like ATPase" evidence="12">
    <location>
        <begin position="125"/>
        <end position="249"/>
    </location>
</feature>
<dbReference type="PANTHER" id="PTHR45528:SF1">
    <property type="entry name" value="SENSOR HISTIDINE KINASE CPXA"/>
    <property type="match status" value="1"/>
</dbReference>
<evidence type="ECO:0000256" key="7">
    <source>
        <dbReference type="ARBA" id="ARBA00022741"/>
    </source>
</evidence>
<evidence type="ECO:0000313" key="13">
    <source>
        <dbReference type="EMBL" id="VVO29047.1"/>
    </source>
</evidence>
<gene>
    <name evidence="13" type="ORF">PS833_04841</name>
</gene>
<evidence type="ECO:0000256" key="10">
    <source>
        <dbReference type="ARBA" id="ARBA00023012"/>
    </source>
</evidence>
<comment type="subcellular location">
    <subcellularLocation>
        <location evidence="2">Cell membrane</location>
        <topology evidence="2">Multi-pass membrane protein</topology>
    </subcellularLocation>
</comment>
<dbReference type="SMART" id="SM00387">
    <property type="entry name" value="HATPase_c"/>
    <property type="match status" value="1"/>
</dbReference>
<keyword evidence="9" id="KW-0067">ATP-binding</keyword>
<evidence type="ECO:0000256" key="2">
    <source>
        <dbReference type="ARBA" id="ARBA00004651"/>
    </source>
</evidence>
<dbReference type="PANTHER" id="PTHR45528">
    <property type="entry name" value="SENSOR HISTIDINE KINASE CPXA"/>
    <property type="match status" value="1"/>
</dbReference>
<evidence type="ECO:0000256" key="1">
    <source>
        <dbReference type="ARBA" id="ARBA00000085"/>
    </source>
</evidence>
<dbReference type="Proteomes" id="UP000409037">
    <property type="component" value="Unassembled WGS sequence"/>
</dbReference>
<evidence type="ECO:0000256" key="9">
    <source>
        <dbReference type="ARBA" id="ARBA00022840"/>
    </source>
</evidence>
<keyword evidence="7" id="KW-0547">Nucleotide-binding</keyword>
<dbReference type="Pfam" id="PF02518">
    <property type="entry name" value="HATPase_c"/>
    <property type="match status" value="1"/>
</dbReference>
<dbReference type="Gene3D" id="3.30.565.10">
    <property type="entry name" value="Histidine kinase-like ATPase, C-terminal domain"/>
    <property type="match status" value="1"/>
</dbReference>
<dbReference type="RefSeq" id="WP_150800083.1">
    <property type="nucleotide sequence ID" value="NZ_CABVHU010000014.1"/>
</dbReference>
<evidence type="ECO:0000313" key="14">
    <source>
        <dbReference type="Proteomes" id="UP000409037"/>
    </source>
</evidence>
<comment type="catalytic activity">
    <reaction evidence="1">
        <text>ATP + protein L-histidine = ADP + protein N-phospho-L-histidine.</text>
        <dbReference type="EC" id="2.7.13.3"/>
    </reaction>
</comment>
<evidence type="ECO:0000256" key="11">
    <source>
        <dbReference type="ARBA" id="ARBA00023136"/>
    </source>
</evidence>